<gene>
    <name evidence="1" type="ORF">NWE73_02455</name>
</gene>
<name>A0ABT6DED7_9BACT</name>
<accession>A0ABT6DED7</accession>
<reference evidence="1" key="1">
    <citation type="submission" date="2022-08" db="EMBL/GenBank/DDBJ databases">
        <title>Novel Bdellovibrio Species Isolated from Svalbard: Designation Bdellovibrio svalbardensis.</title>
        <authorList>
            <person name="Mitchell R.J."/>
            <person name="Choi S.Y."/>
        </authorList>
    </citation>
    <scope>NUCLEOTIDE SEQUENCE</scope>
    <source>
        <strain evidence="1">PAP01</strain>
    </source>
</reference>
<comment type="caution">
    <text evidence="1">The sequence shown here is derived from an EMBL/GenBank/DDBJ whole genome shotgun (WGS) entry which is preliminary data.</text>
</comment>
<proteinExistence type="predicted"/>
<protein>
    <submittedName>
        <fullName evidence="1">Uncharacterized protein</fullName>
    </submittedName>
</protein>
<organism evidence="1 2">
    <name type="scientific">Bdellovibrio svalbardensis</name>
    <dbReference type="NCBI Taxonomy" id="2972972"/>
    <lineage>
        <taxon>Bacteria</taxon>
        <taxon>Pseudomonadati</taxon>
        <taxon>Bdellovibrionota</taxon>
        <taxon>Bdellovibrionia</taxon>
        <taxon>Bdellovibrionales</taxon>
        <taxon>Pseudobdellovibrionaceae</taxon>
        <taxon>Bdellovibrio</taxon>
    </lineage>
</organism>
<evidence type="ECO:0000313" key="2">
    <source>
        <dbReference type="Proteomes" id="UP001152321"/>
    </source>
</evidence>
<keyword evidence="2" id="KW-1185">Reference proteome</keyword>
<dbReference type="EMBL" id="JANRMI010000001">
    <property type="protein sequence ID" value="MDG0815205.1"/>
    <property type="molecule type" value="Genomic_DNA"/>
</dbReference>
<dbReference type="Proteomes" id="UP001152321">
    <property type="component" value="Unassembled WGS sequence"/>
</dbReference>
<dbReference type="RefSeq" id="WP_277576681.1">
    <property type="nucleotide sequence ID" value="NZ_JANRMI010000001.1"/>
</dbReference>
<evidence type="ECO:0000313" key="1">
    <source>
        <dbReference type="EMBL" id="MDG0815205.1"/>
    </source>
</evidence>
<sequence length="469" mass="53590">MSFALELPAYSRARDCRNPKFEKEAINLWNTDARPQIEDLINRRLLQEGDVYALYDVQIFLQNFLTMSARCQRTAQLNEIVRILQPSAKVLTLDPQDQRRKWICKGGDICRSNHLLNKEVFLVSVQFAGLISNTINTIAALPRSEVTPEMHHFLETFMPVIFEDHLPYWIDLYSSRWEKLAKLPRTEVPGNFRNAFDDKDMWLLTVLSEMKTADLKLGLASPFRPGLLLNWKMTKMYNQGIDFLRSRIDKATVLEQKKPVTLALFDLGAWSRYEDMAYAGHLSLEKPVVCEVTGSKTYRIPKDKVSVIPSVNMDISHARRLVPMFESLQRNEPWLVRAGGKIVDPTLRAQGLLKAVADGFAAKVMSPQRPLFHTYMDGTNGWYRVAYSSTGACREGDAPYSSSYAGPTGGFAFWADQNKKIGLRMLEVYKLLSSHKPEDKEVAEQYYGGIKKNSLQRFMFIPSLVNIVE</sequence>